<evidence type="ECO:0000256" key="8">
    <source>
        <dbReference type="SAM" id="MobiDB-lite"/>
    </source>
</evidence>
<keyword evidence="7 9" id="KW-0472">Membrane</keyword>
<comment type="pathway">
    <text evidence="2">Glycolipid biosynthesis; glycosylphosphatidylinositol-anchor biosynthesis.</text>
</comment>
<dbReference type="EMBL" id="BACD03000017">
    <property type="protein sequence ID" value="GAO48744.1"/>
    <property type="molecule type" value="Genomic_DNA"/>
</dbReference>
<keyword evidence="5 9" id="KW-0812">Transmembrane</keyword>
<comment type="caution">
    <text evidence="10">The sequence shown here is derived from an EMBL/GenBank/DDBJ whole genome shotgun (WGS) entry which is preliminary data.</text>
</comment>
<dbReference type="AlphaFoldDB" id="A0A0E9NFX7"/>
<dbReference type="InterPro" id="IPR009450">
    <property type="entry name" value="Plno_GlcNAc_GPI2"/>
</dbReference>
<dbReference type="OMA" id="STSYHAF"/>
<dbReference type="PANTHER" id="PTHR12982:SF0">
    <property type="entry name" value="PHOSPHATIDYLINOSITOL N-ACETYLGLUCOSAMINYLTRANSFERASE SUBUNIT C"/>
    <property type="match status" value="1"/>
</dbReference>
<feature type="transmembrane region" description="Helical" evidence="9">
    <location>
        <begin position="374"/>
        <end position="393"/>
    </location>
</feature>
<evidence type="ECO:0000256" key="5">
    <source>
        <dbReference type="ARBA" id="ARBA00022692"/>
    </source>
</evidence>
<evidence type="ECO:0000256" key="1">
    <source>
        <dbReference type="ARBA" id="ARBA00004141"/>
    </source>
</evidence>
<organism evidence="10 11">
    <name type="scientific">Saitoella complicata (strain BCRC 22490 / CBS 7301 / JCM 7358 / NBRC 10748 / NRRL Y-17804)</name>
    <dbReference type="NCBI Taxonomy" id="698492"/>
    <lineage>
        <taxon>Eukaryota</taxon>
        <taxon>Fungi</taxon>
        <taxon>Dikarya</taxon>
        <taxon>Ascomycota</taxon>
        <taxon>Taphrinomycotina</taxon>
        <taxon>Taphrinomycotina incertae sedis</taxon>
        <taxon>Saitoella</taxon>
    </lineage>
</organism>
<dbReference type="Proteomes" id="UP000033140">
    <property type="component" value="Unassembled WGS sequence"/>
</dbReference>
<name>A0A0E9NFX7_SAICN</name>
<evidence type="ECO:0000313" key="10">
    <source>
        <dbReference type="EMBL" id="GAO48744.1"/>
    </source>
</evidence>
<feature type="transmembrane region" description="Helical" evidence="9">
    <location>
        <begin position="215"/>
        <end position="233"/>
    </location>
</feature>
<feature type="compositionally biased region" description="Low complexity" evidence="8">
    <location>
        <begin position="108"/>
        <end position="118"/>
    </location>
</feature>
<protein>
    <recommendedName>
        <fullName evidence="12">Phosphatidylinositol N-acetylglucosaminyltransferase</fullName>
    </recommendedName>
</protein>
<feature type="region of interest" description="Disordered" evidence="8">
    <location>
        <begin position="435"/>
        <end position="454"/>
    </location>
</feature>
<keyword evidence="11" id="KW-1185">Reference proteome</keyword>
<proteinExistence type="inferred from homology"/>
<dbReference type="Pfam" id="PF06432">
    <property type="entry name" value="GPI2"/>
    <property type="match status" value="1"/>
</dbReference>
<sequence>MLVVSIQELHIGLDGKTPIDLNVRSRQQFVQAVPILRFLQLYLHVLWCPSSIEPRQSYTPARPLALIMSSGARLAPPTILHRTASGTDTSPPRDRLLYAPPSDEFIPRGRLPSRGSSSFQRPNFNFCSPRRPPPQGTDPGDAVRKPWRKLLWIKQDYPDNFTHHTFLHSLQRNVSVRPYDFWPLVNESTVITQHLSSIIIFAAAFVAIYTDLVRAGSIATLGTVGTILGYGYLDWKLKPQQDNPYRRKRTRTQTAKSSLLIFFTLLGLSPILTSLTKSTTSDSIWALSTWLFLANLLFHDYASSPPSTGKMDAALDLRFPGSLGTNAGVMGSVVLASRLRTTDAVFSLMLWAVEWFALFPIFRRYVRFLSPTLHHALTISLLALALFSLYYVVSIYLSLLFLLLVGFITFVCPLWLINLQKYKNEIRGPWDVARPKLKEGRSPPPEAAAATRAG</sequence>
<evidence type="ECO:0000256" key="6">
    <source>
        <dbReference type="ARBA" id="ARBA00022989"/>
    </source>
</evidence>
<dbReference type="GO" id="GO:0000506">
    <property type="term" value="C:glycosylphosphatidylinositol-N-acetylglucosaminyltransferase (GPI-GnT) complex"/>
    <property type="evidence" value="ECO:0007669"/>
    <property type="project" value="TreeGrafter"/>
</dbReference>
<reference evidence="10 11" key="2">
    <citation type="journal article" date="2014" name="J. Gen. Appl. Microbiol.">
        <title>The early diverging ascomycetous budding yeast Saitoella complicata has three histone deacetylases belonging to the Clr6, Hos2, and Rpd3 lineages.</title>
        <authorList>
            <person name="Nishida H."/>
            <person name="Matsumoto T."/>
            <person name="Kondo S."/>
            <person name="Hamamoto M."/>
            <person name="Yoshikawa H."/>
        </authorList>
    </citation>
    <scope>NUCLEOTIDE SEQUENCE [LARGE SCALE GENOMIC DNA]</scope>
    <source>
        <strain evidence="10 11">NRRL Y-17804</strain>
    </source>
</reference>
<dbReference type="GO" id="GO:0006506">
    <property type="term" value="P:GPI anchor biosynthetic process"/>
    <property type="evidence" value="ECO:0007669"/>
    <property type="project" value="UniProtKB-UniPathway"/>
</dbReference>
<dbReference type="UniPathway" id="UPA00196"/>
<feature type="region of interest" description="Disordered" evidence="8">
    <location>
        <begin position="81"/>
        <end position="118"/>
    </location>
</feature>
<evidence type="ECO:0000256" key="2">
    <source>
        <dbReference type="ARBA" id="ARBA00004687"/>
    </source>
</evidence>
<feature type="transmembrane region" description="Helical" evidence="9">
    <location>
        <begin position="345"/>
        <end position="362"/>
    </location>
</feature>
<comment type="similarity">
    <text evidence="3">Belongs to the PIGC family.</text>
</comment>
<evidence type="ECO:0008006" key="12">
    <source>
        <dbReference type="Google" id="ProtNLM"/>
    </source>
</evidence>
<evidence type="ECO:0000256" key="4">
    <source>
        <dbReference type="ARBA" id="ARBA00022502"/>
    </source>
</evidence>
<dbReference type="STRING" id="698492.A0A0E9NFX7"/>
<accession>A0A0E9NFX7</accession>
<reference evidence="10 11" key="3">
    <citation type="journal article" date="2015" name="Genome Announc.">
        <title>Draft Genome Sequence of the Archiascomycetous Yeast Saitoella complicata.</title>
        <authorList>
            <person name="Yamauchi K."/>
            <person name="Kondo S."/>
            <person name="Hamamoto M."/>
            <person name="Takahashi Y."/>
            <person name="Ogura Y."/>
            <person name="Hayashi T."/>
            <person name="Nishida H."/>
        </authorList>
    </citation>
    <scope>NUCLEOTIDE SEQUENCE [LARGE SCALE GENOMIC DNA]</scope>
    <source>
        <strain evidence="10 11">NRRL Y-17804</strain>
    </source>
</reference>
<gene>
    <name evidence="10" type="ORF">G7K_2914-t1</name>
</gene>
<evidence type="ECO:0000256" key="7">
    <source>
        <dbReference type="ARBA" id="ARBA00023136"/>
    </source>
</evidence>
<reference evidence="10 11" key="1">
    <citation type="journal article" date="2011" name="J. Gen. Appl. Microbiol.">
        <title>Draft genome sequencing of the enigmatic yeast Saitoella complicata.</title>
        <authorList>
            <person name="Nishida H."/>
            <person name="Hamamoto M."/>
            <person name="Sugiyama J."/>
        </authorList>
    </citation>
    <scope>NUCLEOTIDE SEQUENCE [LARGE SCALE GENOMIC DNA]</scope>
    <source>
        <strain evidence="10 11">NRRL Y-17804</strain>
    </source>
</reference>
<keyword evidence="6 9" id="KW-1133">Transmembrane helix</keyword>
<evidence type="ECO:0000256" key="9">
    <source>
        <dbReference type="SAM" id="Phobius"/>
    </source>
</evidence>
<keyword evidence="4" id="KW-0337">GPI-anchor biosynthesis</keyword>
<feature type="transmembrane region" description="Helical" evidence="9">
    <location>
        <begin position="254"/>
        <end position="272"/>
    </location>
</feature>
<feature type="transmembrane region" description="Helical" evidence="9">
    <location>
        <begin position="399"/>
        <end position="417"/>
    </location>
</feature>
<evidence type="ECO:0000256" key="3">
    <source>
        <dbReference type="ARBA" id="ARBA00008321"/>
    </source>
</evidence>
<comment type="subcellular location">
    <subcellularLocation>
        <location evidence="1">Membrane</location>
        <topology evidence="1">Multi-pass membrane protein</topology>
    </subcellularLocation>
</comment>
<dbReference type="PANTHER" id="PTHR12982">
    <property type="entry name" value="PHOSPHATIDYLINOSITOL GLYCAN, CLASS C"/>
    <property type="match status" value="1"/>
</dbReference>
<evidence type="ECO:0000313" key="11">
    <source>
        <dbReference type="Proteomes" id="UP000033140"/>
    </source>
</evidence>